<dbReference type="InterPro" id="IPR027417">
    <property type="entry name" value="P-loop_NTPase"/>
</dbReference>
<protein>
    <submittedName>
        <fullName evidence="2">Helicase</fullName>
    </submittedName>
</protein>
<dbReference type="Gene3D" id="3.40.50.300">
    <property type="entry name" value="P-loop containing nucleotide triphosphate hydrolases"/>
    <property type="match status" value="2"/>
</dbReference>
<evidence type="ECO:0000313" key="2">
    <source>
        <dbReference type="EMBL" id="PKT67122.1"/>
    </source>
</evidence>
<dbReference type="GO" id="GO:0005829">
    <property type="term" value="C:cytosol"/>
    <property type="evidence" value="ECO:0007669"/>
    <property type="project" value="TreeGrafter"/>
</dbReference>
<dbReference type="Pfam" id="PF03457">
    <property type="entry name" value="HA"/>
    <property type="match status" value="3"/>
</dbReference>
<sequence>MELRPHQAEAVDNVARILGVPPGGRIPPDGLRTQVIAATGSGKTLIAVESAHRLSARRVLILVPTLDLLTQMAGAWRRAGRSGTMIGVCSLRAEESQGLPCTTDPDELVSWMAGLEPVTVFATYASVGLGILQRAHAAGLPVWSLMVVDEAHRTSGDGLKPWAAVHNQAQLPAECRLYMTATARVWEAEGERPRLVASMEDGSRVFGPVAYKLTLSKAISRGIVAPYQVLCLDIRDPDLYAALTSEDTGSDAVRGARLAAVQTGLMHAAVEERFRRVLSFHSRVGEAEAMAASVPAVAARLAEREPDVYPPAEQVWAEWLCGEHAPRHRRAVLDEFASDYLGGSEFEGQDVRAEFRVLSSVRVLGEGVDTAECDAVLFSDARGSMVDIVQMVGRALRLHPGRGKLASLVVPVFLGPGEDPNELLTSDAYSTLSKVLGALRAHDADTIEALADPRLRNSRPVAERETDGGELEVDLDGLDDVDAEAGRVSSRAAGVLRFTEERDPAALTQFVQLRVIDPEGAYWRRGIEAATRWLRETGSTELRVPFTYVTPEDWSASLGSHPLGAWIADQRRYYAAGALEASRVMELERLGMVWSVHASAWDAGLDVARSYAAVHGHFLPAASVVWESFPLGVWAKNQRAAARKAAENAERRAAGETGLSYAGELSAGRMEALAEVDPGWSPAWEIGWQRRYRLALAHVWAGGELPYMAGELVVQGEDLGAWVAGQRSGWEQLMPAQQFLLESIGVEGPAEGDVVVPVRRTQGDRWAANLAAARQFQAREGHLRVPRKAVEDIDGEQVRLGAFLDNTRRRAAKLSPQRRAELDQLGMRWS</sequence>
<dbReference type="AlphaFoldDB" id="A0A2I0SB50"/>
<keyword evidence="2" id="KW-0547">Nucleotide-binding</keyword>
<dbReference type="RefSeq" id="WP_103554883.1">
    <property type="nucleotide sequence ID" value="NZ_KZ627052.1"/>
</dbReference>
<dbReference type="InterPro" id="IPR006935">
    <property type="entry name" value="Helicase/UvrB_N"/>
</dbReference>
<keyword evidence="2" id="KW-0067">ATP-binding</keyword>
<evidence type="ECO:0000259" key="1">
    <source>
        <dbReference type="PROSITE" id="PS51192"/>
    </source>
</evidence>
<dbReference type="Proteomes" id="UP000236178">
    <property type="component" value="Unassembled WGS sequence"/>
</dbReference>
<dbReference type="Gene3D" id="6.10.140.530">
    <property type="match status" value="3"/>
</dbReference>
<keyword evidence="2" id="KW-0378">Hydrolase</keyword>
<dbReference type="Pfam" id="PF04851">
    <property type="entry name" value="ResIII"/>
    <property type="match status" value="1"/>
</dbReference>
<dbReference type="PROSITE" id="PS51192">
    <property type="entry name" value="HELICASE_ATP_BIND_1"/>
    <property type="match status" value="1"/>
</dbReference>
<dbReference type="CDD" id="cd18785">
    <property type="entry name" value="SF2_C"/>
    <property type="match status" value="1"/>
</dbReference>
<dbReference type="SMART" id="SM00490">
    <property type="entry name" value="HELICc"/>
    <property type="match status" value="1"/>
</dbReference>
<dbReference type="InterPro" id="IPR050742">
    <property type="entry name" value="Helicase_Restrict-Modif_Enz"/>
</dbReference>
<comment type="caution">
    <text evidence="2">The sequence shown here is derived from an EMBL/GenBank/DDBJ whole genome shotgun (WGS) entry which is preliminary data.</text>
</comment>
<dbReference type="SUPFAM" id="SSF52540">
    <property type="entry name" value="P-loop containing nucleoside triphosphate hydrolases"/>
    <property type="match status" value="1"/>
</dbReference>
<dbReference type="PANTHER" id="PTHR47396:SF1">
    <property type="entry name" value="ATP-DEPENDENT HELICASE IRC3-RELATED"/>
    <property type="match status" value="1"/>
</dbReference>
<dbReference type="SMART" id="SM00487">
    <property type="entry name" value="DEXDc"/>
    <property type="match status" value="1"/>
</dbReference>
<dbReference type="InterPro" id="IPR005114">
    <property type="entry name" value="Helicase_assoc"/>
</dbReference>
<name>A0A2I0SB50_9ACTN</name>
<dbReference type="GO" id="GO:0004386">
    <property type="term" value="F:helicase activity"/>
    <property type="evidence" value="ECO:0007669"/>
    <property type="project" value="UniProtKB-KW"/>
</dbReference>
<dbReference type="GO" id="GO:0003677">
    <property type="term" value="F:DNA binding"/>
    <property type="evidence" value="ECO:0007669"/>
    <property type="project" value="InterPro"/>
</dbReference>
<dbReference type="GO" id="GO:0005524">
    <property type="term" value="F:ATP binding"/>
    <property type="evidence" value="ECO:0007669"/>
    <property type="project" value="InterPro"/>
</dbReference>
<dbReference type="GO" id="GO:0016787">
    <property type="term" value="F:hydrolase activity"/>
    <property type="evidence" value="ECO:0007669"/>
    <property type="project" value="InterPro"/>
</dbReference>
<dbReference type="InterPro" id="IPR014001">
    <property type="entry name" value="Helicase_ATP-bd"/>
</dbReference>
<evidence type="ECO:0000313" key="3">
    <source>
        <dbReference type="Proteomes" id="UP000236178"/>
    </source>
</evidence>
<dbReference type="InterPro" id="IPR001650">
    <property type="entry name" value="Helicase_C-like"/>
</dbReference>
<organism evidence="2 3">
    <name type="scientific">Streptomyces populi</name>
    <dbReference type="NCBI Taxonomy" id="2058924"/>
    <lineage>
        <taxon>Bacteria</taxon>
        <taxon>Bacillati</taxon>
        <taxon>Actinomycetota</taxon>
        <taxon>Actinomycetes</taxon>
        <taxon>Kitasatosporales</taxon>
        <taxon>Streptomycetaceae</taxon>
        <taxon>Streptomyces</taxon>
    </lineage>
</organism>
<proteinExistence type="predicted"/>
<keyword evidence="2" id="KW-0347">Helicase</keyword>
<reference evidence="2 3" key="1">
    <citation type="submission" date="2017-12" db="EMBL/GenBank/DDBJ databases">
        <title>Streptomyces populusis sp. nov., a novel endophytic actinobacterium isolated from stems of Populus adenopoda Maxim.</title>
        <authorList>
            <person name="Wang Z."/>
        </authorList>
    </citation>
    <scope>NUCLEOTIDE SEQUENCE [LARGE SCALE GENOMIC DNA]</scope>
    <source>
        <strain evidence="2 3">A249</strain>
    </source>
</reference>
<dbReference type="PANTHER" id="PTHR47396">
    <property type="entry name" value="TYPE I RESTRICTION ENZYME ECOKI R PROTEIN"/>
    <property type="match status" value="1"/>
</dbReference>
<keyword evidence="3" id="KW-1185">Reference proteome</keyword>
<feature type="domain" description="Helicase ATP-binding" evidence="1">
    <location>
        <begin position="24"/>
        <end position="201"/>
    </location>
</feature>
<accession>A0A2I0SB50</accession>
<gene>
    <name evidence="2" type="ORF">CW362_42200</name>
</gene>
<dbReference type="OrthoDB" id="9776021at2"/>
<dbReference type="Pfam" id="PF00271">
    <property type="entry name" value="Helicase_C"/>
    <property type="match status" value="1"/>
</dbReference>
<dbReference type="EMBL" id="PJOS01000215">
    <property type="protein sequence ID" value="PKT67122.1"/>
    <property type="molecule type" value="Genomic_DNA"/>
</dbReference>